<feature type="compositionally biased region" description="Basic and acidic residues" evidence="1">
    <location>
        <begin position="199"/>
        <end position="211"/>
    </location>
</feature>
<gene>
    <name evidence="3" type="ORF">AXF42_Ash000891</name>
</gene>
<feature type="compositionally biased region" description="Basic and acidic residues" evidence="1">
    <location>
        <begin position="1"/>
        <end position="12"/>
    </location>
</feature>
<dbReference type="STRING" id="1088818.A0A2I0ATC1"/>
<keyword evidence="2" id="KW-0812">Transmembrane</keyword>
<dbReference type="AlphaFoldDB" id="A0A2I0ATC1"/>
<sequence length="303" mass="34450">MADDVKATDENPSKGTDWEVVSLTASTYAATPGSNEYDPSEQHKNEFSKTEQEYSGAMFMSKHFIFLAGEPEHVVEPDCCESHKEQGIQCEEHMDPENFTEKKEKLDSENDLHGSKFFDKTQTFSDHGLDFGDGRQVDDKKLLENSQAFYISSMYNSLHKEPDVSQSIHIAEGTTISEPEHSYPEEVDYTSENSSDLNVNEKSRNKESDHSHEAWWKKRAMSIYHHARETNTFWSIFVAVAVAGLVILGKRWSREKSYFQQPKWKFGSNDEKTNAMAAPLGRFKGILAGHQQASMRRGLHPAV</sequence>
<keyword evidence="2" id="KW-1133">Transmembrane helix</keyword>
<dbReference type="Proteomes" id="UP000236161">
    <property type="component" value="Unassembled WGS sequence"/>
</dbReference>
<feature type="region of interest" description="Disordered" evidence="1">
    <location>
        <begin position="27"/>
        <end position="48"/>
    </location>
</feature>
<keyword evidence="4" id="KW-1185">Reference proteome</keyword>
<reference evidence="3 4" key="1">
    <citation type="journal article" date="2017" name="Nature">
        <title>The Apostasia genome and the evolution of orchids.</title>
        <authorList>
            <person name="Zhang G.Q."/>
            <person name="Liu K.W."/>
            <person name="Li Z."/>
            <person name="Lohaus R."/>
            <person name="Hsiao Y.Y."/>
            <person name="Niu S.C."/>
            <person name="Wang J.Y."/>
            <person name="Lin Y.C."/>
            <person name="Xu Q."/>
            <person name="Chen L.J."/>
            <person name="Yoshida K."/>
            <person name="Fujiwara S."/>
            <person name="Wang Z.W."/>
            <person name="Zhang Y.Q."/>
            <person name="Mitsuda N."/>
            <person name="Wang M."/>
            <person name="Liu G.H."/>
            <person name="Pecoraro L."/>
            <person name="Huang H.X."/>
            <person name="Xiao X.J."/>
            <person name="Lin M."/>
            <person name="Wu X.Y."/>
            <person name="Wu W.L."/>
            <person name="Chen Y.Y."/>
            <person name="Chang S.B."/>
            <person name="Sakamoto S."/>
            <person name="Ohme-Takagi M."/>
            <person name="Yagi M."/>
            <person name="Zeng S.J."/>
            <person name="Shen C.Y."/>
            <person name="Yeh C.M."/>
            <person name="Luo Y.B."/>
            <person name="Tsai W.C."/>
            <person name="Van de Peer Y."/>
            <person name="Liu Z.J."/>
        </authorList>
    </citation>
    <scope>NUCLEOTIDE SEQUENCE [LARGE SCALE GENOMIC DNA]</scope>
    <source>
        <strain evidence="4">cv. Shenzhen</strain>
        <tissue evidence="3">Stem</tissue>
    </source>
</reference>
<protein>
    <recommendedName>
        <fullName evidence="5">ATG8-interacting protein 1</fullName>
    </recommendedName>
</protein>
<feature type="region of interest" description="Disordered" evidence="1">
    <location>
        <begin position="1"/>
        <end position="20"/>
    </location>
</feature>
<dbReference type="OrthoDB" id="604034at2759"/>
<dbReference type="PANTHER" id="PTHR34797">
    <property type="entry name" value="ATG8-INTERACTING PROTEIN 2"/>
    <property type="match status" value="1"/>
</dbReference>
<feature type="transmembrane region" description="Helical" evidence="2">
    <location>
        <begin position="232"/>
        <end position="249"/>
    </location>
</feature>
<dbReference type="PANTHER" id="PTHR34797:SF1">
    <property type="entry name" value="ATG8-INTERACTING PROTEIN 2"/>
    <property type="match status" value="1"/>
</dbReference>
<proteinExistence type="predicted"/>
<evidence type="ECO:0000313" key="3">
    <source>
        <dbReference type="EMBL" id="PKA58798.1"/>
    </source>
</evidence>
<name>A0A2I0ATC1_9ASPA</name>
<feature type="region of interest" description="Disordered" evidence="1">
    <location>
        <begin position="174"/>
        <end position="211"/>
    </location>
</feature>
<keyword evidence="2" id="KW-0472">Membrane</keyword>
<evidence type="ECO:0000256" key="1">
    <source>
        <dbReference type="SAM" id="MobiDB-lite"/>
    </source>
</evidence>
<organism evidence="3 4">
    <name type="scientific">Apostasia shenzhenica</name>
    <dbReference type="NCBI Taxonomy" id="1088818"/>
    <lineage>
        <taxon>Eukaryota</taxon>
        <taxon>Viridiplantae</taxon>
        <taxon>Streptophyta</taxon>
        <taxon>Embryophyta</taxon>
        <taxon>Tracheophyta</taxon>
        <taxon>Spermatophyta</taxon>
        <taxon>Magnoliopsida</taxon>
        <taxon>Liliopsida</taxon>
        <taxon>Asparagales</taxon>
        <taxon>Orchidaceae</taxon>
        <taxon>Apostasioideae</taxon>
        <taxon>Apostasia</taxon>
    </lineage>
</organism>
<evidence type="ECO:0008006" key="5">
    <source>
        <dbReference type="Google" id="ProtNLM"/>
    </source>
</evidence>
<evidence type="ECO:0000256" key="2">
    <source>
        <dbReference type="SAM" id="Phobius"/>
    </source>
</evidence>
<dbReference type="EMBL" id="KZ451950">
    <property type="protein sequence ID" value="PKA58798.1"/>
    <property type="molecule type" value="Genomic_DNA"/>
</dbReference>
<dbReference type="InterPro" id="IPR040304">
    <property type="entry name" value="ATG8-IP-1/2"/>
</dbReference>
<evidence type="ECO:0000313" key="4">
    <source>
        <dbReference type="Proteomes" id="UP000236161"/>
    </source>
</evidence>
<accession>A0A2I0ATC1</accession>